<dbReference type="Proteomes" id="UP000182692">
    <property type="component" value="Unassembled WGS sequence"/>
</dbReference>
<evidence type="ECO:0000313" key="2">
    <source>
        <dbReference type="Proteomes" id="UP000182692"/>
    </source>
</evidence>
<dbReference type="RefSeq" id="WP_074926877.1">
    <property type="nucleotide sequence ID" value="NZ_FOWR01000013.1"/>
</dbReference>
<sequence length="245" mass="26000">MIFNHSNNQMTQVERVASQCMAVWEEWNGIGVEERQAVLSLWADIVAARGGKFNAAANMIRYQLKQAGEVLAPVHLMPGPTGETNELYIAGRGLFLVTGDESVSALSLAGQLAASLVAGNAALVVVPSAFNDTADALLSDLVKVSVPSRLAQRLEESALNDVIEMAPLKGVAAVAEADVLVAMNRKLAERDGVLVQFVAESDGIHLPLLASPAYQLRFITERTRTINITAVGGNATLLELGSGEH</sequence>
<dbReference type="GeneID" id="35870215"/>
<dbReference type="AlphaFoldDB" id="A0A1I5PWS1"/>
<dbReference type="EMBL" id="FOWR01000013">
    <property type="protein sequence ID" value="SFP38543.1"/>
    <property type="molecule type" value="Genomic_DNA"/>
</dbReference>
<accession>A0A1I5PWS1</accession>
<gene>
    <name evidence="1" type="ORF">SAMN03084138_02079</name>
</gene>
<organism evidence="1 2">
    <name type="scientific">Enterovibrio norvegicus DSM 15893</name>
    <dbReference type="NCBI Taxonomy" id="1121869"/>
    <lineage>
        <taxon>Bacteria</taxon>
        <taxon>Pseudomonadati</taxon>
        <taxon>Pseudomonadota</taxon>
        <taxon>Gammaproteobacteria</taxon>
        <taxon>Vibrionales</taxon>
        <taxon>Vibrionaceae</taxon>
        <taxon>Enterovibrio</taxon>
    </lineage>
</organism>
<dbReference type="GO" id="GO:0016491">
    <property type="term" value="F:oxidoreductase activity"/>
    <property type="evidence" value="ECO:0007669"/>
    <property type="project" value="InterPro"/>
</dbReference>
<reference evidence="1 2" key="1">
    <citation type="submission" date="2016-10" db="EMBL/GenBank/DDBJ databases">
        <authorList>
            <person name="de Groot N.N."/>
        </authorList>
    </citation>
    <scope>NUCLEOTIDE SEQUENCE [LARGE SCALE GENOMIC DNA]</scope>
    <source>
        <strain evidence="1 2">DSM 15893</strain>
    </source>
</reference>
<dbReference type="OrthoDB" id="6659650at2"/>
<dbReference type="STRING" id="1121869.SAMN03084138_02079"/>
<evidence type="ECO:0000313" key="1">
    <source>
        <dbReference type="EMBL" id="SFP38543.1"/>
    </source>
</evidence>
<proteinExistence type="predicted"/>
<name>A0A1I5PWS1_9GAMM</name>
<dbReference type="InterPro" id="IPR016161">
    <property type="entry name" value="Ald_DH/histidinol_DH"/>
</dbReference>
<dbReference type="SUPFAM" id="SSF53720">
    <property type="entry name" value="ALDH-like"/>
    <property type="match status" value="1"/>
</dbReference>
<protein>
    <submittedName>
        <fullName evidence="1">Delta-1-pyrroline-5-carboxylate dehydrogenase</fullName>
    </submittedName>
</protein>